<sequence length="261" mass="30136">MEVNKLMENYGTNQKHYDSVSNEWNVCKVAIEDSPLSPPLEGKQFFEWEHPAKLPGRMPKWVVLLFGLRFDNAQLEESCSPLENFATNVLYHAFGGHKQLKMLEDRPINHLLCAVFQQCQHRSKLHWLDELFACNLVLLCPDLQQLISKLVSVVNNMYIILPMTLCNPAPHIVVYTPEAAVFVCWLDNSNYKMIVLAFYRHRIQFNACYKSTEQPSQSTNDHLFSIVSAAYCKGTKSDQCMYQNYMQVCEYILDCGGGHWK</sequence>
<reference evidence="1" key="1">
    <citation type="submission" date="2022-06" db="EMBL/GenBank/DDBJ databases">
        <title>Genome Sequence of Candolleomyces eurysporus.</title>
        <authorList>
            <person name="Buettner E."/>
        </authorList>
    </citation>
    <scope>NUCLEOTIDE SEQUENCE</scope>
    <source>
        <strain evidence="1">VTCC 930004</strain>
    </source>
</reference>
<keyword evidence="2" id="KW-1185">Reference proteome</keyword>
<gene>
    <name evidence="1" type="ORF">H1R20_g13352</name>
</gene>
<name>A0A9W8IVS9_9AGAR</name>
<dbReference type="EMBL" id="JANBPK010001286">
    <property type="protein sequence ID" value="KAJ2923742.1"/>
    <property type="molecule type" value="Genomic_DNA"/>
</dbReference>
<dbReference type="AlphaFoldDB" id="A0A9W8IVS9"/>
<organism evidence="1 2">
    <name type="scientific">Candolleomyces eurysporus</name>
    <dbReference type="NCBI Taxonomy" id="2828524"/>
    <lineage>
        <taxon>Eukaryota</taxon>
        <taxon>Fungi</taxon>
        <taxon>Dikarya</taxon>
        <taxon>Basidiomycota</taxon>
        <taxon>Agaricomycotina</taxon>
        <taxon>Agaricomycetes</taxon>
        <taxon>Agaricomycetidae</taxon>
        <taxon>Agaricales</taxon>
        <taxon>Agaricineae</taxon>
        <taxon>Psathyrellaceae</taxon>
        <taxon>Candolleomyces</taxon>
    </lineage>
</organism>
<comment type="caution">
    <text evidence="1">The sequence shown here is derived from an EMBL/GenBank/DDBJ whole genome shotgun (WGS) entry which is preliminary data.</text>
</comment>
<dbReference type="Proteomes" id="UP001140091">
    <property type="component" value="Unassembled WGS sequence"/>
</dbReference>
<feature type="non-terminal residue" evidence="1">
    <location>
        <position position="261"/>
    </location>
</feature>
<evidence type="ECO:0000313" key="1">
    <source>
        <dbReference type="EMBL" id="KAJ2923742.1"/>
    </source>
</evidence>
<proteinExistence type="predicted"/>
<evidence type="ECO:0000313" key="2">
    <source>
        <dbReference type="Proteomes" id="UP001140091"/>
    </source>
</evidence>
<protein>
    <submittedName>
        <fullName evidence="1">Uncharacterized protein</fullName>
    </submittedName>
</protein>
<accession>A0A9W8IVS9</accession>